<keyword evidence="5" id="KW-1185">Reference proteome</keyword>
<dbReference type="GO" id="GO:0005576">
    <property type="term" value="C:extracellular region"/>
    <property type="evidence" value="ECO:0007669"/>
    <property type="project" value="UniProtKB-SubCell"/>
</dbReference>
<dbReference type="SUPFAM" id="SSF55486">
    <property type="entry name" value="Metalloproteases ('zincins'), catalytic domain"/>
    <property type="match status" value="1"/>
</dbReference>
<name>A0AAW9R9F8_9GAMM</name>
<feature type="non-terminal residue" evidence="4">
    <location>
        <position position="1"/>
    </location>
</feature>
<dbReference type="RefSeq" id="WP_415926701.1">
    <property type="nucleotide sequence ID" value="NZ_JBBDHC010000033.1"/>
</dbReference>
<dbReference type="PROSITE" id="PS51995">
    <property type="entry name" value="ATLF"/>
    <property type="match status" value="1"/>
</dbReference>
<dbReference type="InterPro" id="IPR014781">
    <property type="entry name" value="Anthrax_toxin_lethal/edema_N/C"/>
</dbReference>
<protein>
    <recommendedName>
        <fullName evidence="3">ATLF-like domain-containing protein</fullName>
    </recommendedName>
</protein>
<keyword evidence="2" id="KW-0964">Secreted</keyword>
<gene>
    <name evidence="4" type="ORF">WB794_13375</name>
</gene>
<sequence>PQNWNPYSYVLNNPLNLTDPSGYSFLSKYWRTIAAIVVTVYTGGAASGAAWGWAAGLTGTSAAIAGGFVAGAIQTNSLRGGIYGAFSAGIFNKIGIAYQGATGVKAAQGVLAHAAAGGVMSSLQGGKFGHGFASAGFTQALSPGIGKLEGPIRQGTAVAVLGGTTSVMTGGKFGNGAVTAAFSYAFGRAASGAGSGNVNDTSPSPPPVIESGGDVTILEEALGMLPPDVLAELNRAGISYVAVGESVTEYLTHLRGVAPRGWGSGATWDSVPGGFDANTKSVIVATRGAHSHGSVNMALHEIGHAYDFSTGYPSRSTEFHISYGVDRRNLRSYYLQPGMAGRSEAFAESFAGYFSRNQEYMNRHPALTNYWSSRRRP</sequence>
<feature type="domain" description="ATLF-like" evidence="3">
    <location>
        <begin position="192"/>
        <end position="377"/>
    </location>
</feature>
<dbReference type="AlphaFoldDB" id="A0AAW9R9F8"/>
<evidence type="ECO:0000313" key="5">
    <source>
        <dbReference type="Proteomes" id="UP001364472"/>
    </source>
</evidence>
<comment type="subcellular location">
    <subcellularLocation>
        <location evidence="1">Secreted</location>
    </subcellularLocation>
</comment>
<dbReference type="InterPro" id="IPR024079">
    <property type="entry name" value="MetalloPept_cat_dom_sf"/>
</dbReference>
<evidence type="ECO:0000256" key="2">
    <source>
        <dbReference type="ARBA" id="ARBA00022525"/>
    </source>
</evidence>
<evidence type="ECO:0000313" key="4">
    <source>
        <dbReference type="EMBL" id="MEJ1250649.1"/>
    </source>
</evidence>
<dbReference type="Pfam" id="PF07737">
    <property type="entry name" value="ATLF"/>
    <property type="match status" value="1"/>
</dbReference>
<reference evidence="4 5" key="1">
    <citation type="journal article" date="2016" name="Antonie Van Leeuwenhoek">
        <title>Denitratimonas tolerans gen. nov., sp. nov., a denitrifying bacterium isolated from a bioreactor for tannery wastewater treatment.</title>
        <authorList>
            <person name="Han S.I."/>
            <person name="Kim J.O."/>
            <person name="Lee Y.R."/>
            <person name="Ekpeghere K.I."/>
            <person name="Koh S.C."/>
            <person name="Whang K.S."/>
        </authorList>
    </citation>
    <scope>NUCLEOTIDE SEQUENCE [LARGE SCALE GENOMIC DNA]</scope>
    <source>
        <strain evidence="4 5">KACC 17565</strain>
    </source>
</reference>
<dbReference type="EMBL" id="JBBDHC010000033">
    <property type="protein sequence ID" value="MEJ1250649.1"/>
    <property type="molecule type" value="Genomic_DNA"/>
</dbReference>
<evidence type="ECO:0000256" key="1">
    <source>
        <dbReference type="ARBA" id="ARBA00004613"/>
    </source>
</evidence>
<accession>A0AAW9R9F8</accession>
<dbReference type="InterPro" id="IPR047568">
    <property type="entry name" value="ATLF-like_dom"/>
</dbReference>
<comment type="caution">
    <text evidence="4">The sequence shown here is derived from an EMBL/GenBank/DDBJ whole genome shotgun (WGS) entry which is preliminary data.</text>
</comment>
<proteinExistence type="predicted"/>
<evidence type="ECO:0000259" key="3">
    <source>
        <dbReference type="PROSITE" id="PS51995"/>
    </source>
</evidence>
<organism evidence="4 5">
    <name type="scientific">Denitratimonas tolerans</name>
    <dbReference type="NCBI Taxonomy" id="1338420"/>
    <lineage>
        <taxon>Bacteria</taxon>
        <taxon>Pseudomonadati</taxon>
        <taxon>Pseudomonadota</taxon>
        <taxon>Gammaproteobacteria</taxon>
        <taxon>Lysobacterales</taxon>
        <taxon>Lysobacteraceae</taxon>
        <taxon>Denitratimonas</taxon>
    </lineage>
</organism>
<dbReference type="Proteomes" id="UP001364472">
    <property type="component" value="Unassembled WGS sequence"/>
</dbReference>
<dbReference type="GO" id="GO:0008237">
    <property type="term" value="F:metallopeptidase activity"/>
    <property type="evidence" value="ECO:0007669"/>
    <property type="project" value="InterPro"/>
</dbReference>
<dbReference type="Gene3D" id="3.40.390.10">
    <property type="entry name" value="Collagenase (Catalytic Domain)"/>
    <property type="match status" value="1"/>
</dbReference>